<dbReference type="AlphaFoldDB" id="A0A8G2C0L9"/>
<organism evidence="1 2">
    <name type="scientific">Desulfomicrobium norvegicum (strain DSM 1741 / NCIMB 8310)</name>
    <name type="common">Desulfovibrio baculatus (strain Norway 4)</name>
    <name type="synonym">Desulfovibrio desulfuricans (strain Norway 4)</name>
    <dbReference type="NCBI Taxonomy" id="52561"/>
    <lineage>
        <taxon>Bacteria</taxon>
        <taxon>Pseudomonadati</taxon>
        <taxon>Thermodesulfobacteriota</taxon>
        <taxon>Desulfovibrionia</taxon>
        <taxon>Desulfovibrionales</taxon>
        <taxon>Desulfomicrobiaceae</taxon>
        <taxon>Desulfomicrobium</taxon>
    </lineage>
</organism>
<reference evidence="1 2" key="1">
    <citation type="submission" date="2016-10" db="EMBL/GenBank/DDBJ databases">
        <authorList>
            <person name="Varghese N."/>
            <person name="Submissions S."/>
        </authorList>
    </citation>
    <scope>NUCLEOTIDE SEQUENCE [LARGE SCALE GENOMIC DNA]</scope>
    <source>
        <strain evidence="1 2">DSM 1741</strain>
    </source>
</reference>
<keyword evidence="2" id="KW-1185">Reference proteome</keyword>
<evidence type="ECO:0000313" key="1">
    <source>
        <dbReference type="EMBL" id="SFL30458.1"/>
    </source>
</evidence>
<gene>
    <name evidence="1" type="ORF">SAMN05421830_101483</name>
</gene>
<accession>A0A8G2C0L9</accession>
<name>A0A8G2C0L9_DESNO</name>
<comment type="caution">
    <text evidence="1">The sequence shown here is derived from an EMBL/GenBank/DDBJ whole genome shotgun (WGS) entry which is preliminary data.</text>
</comment>
<sequence>METELYGRWIPAFAGMTRWIVRGPRSLVPESACPPCVDVIPAKAGIHAFHAFQRLWNENAADGNNP</sequence>
<proteinExistence type="predicted"/>
<protein>
    <submittedName>
        <fullName evidence="1">Uncharacterized protein</fullName>
    </submittedName>
</protein>
<dbReference type="Proteomes" id="UP000199581">
    <property type="component" value="Unassembled WGS sequence"/>
</dbReference>
<evidence type="ECO:0000313" key="2">
    <source>
        <dbReference type="Proteomes" id="UP000199581"/>
    </source>
</evidence>
<dbReference type="EMBL" id="FOTO01000001">
    <property type="protein sequence ID" value="SFL30458.1"/>
    <property type="molecule type" value="Genomic_DNA"/>
</dbReference>